<organism evidence="1 2">
    <name type="scientific">Marinibaculum pumilum</name>
    <dbReference type="NCBI Taxonomy" id="1766165"/>
    <lineage>
        <taxon>Bacteria</taxon>
        <taxon>Pseudomonadati</taxon>
        <taxon>Pseudomonadota</taxon>
        <taxon>Alphaproteobacteria</taxon>
        <taxon>Rhodospirillales</taxon>
        <taxon>Rhodospirillaceae</taxon>
        <taxon>Marinibaculum</taxon>
    </lineage>
</organism>
<accession>A0ABV7L2W1</accession>
<evidence type="ECO:0000313" key="1">
    <source>
        <dbReference type="EMBL" id="MFC3228748.1"/>
    </source>
</evidence>
<dbReference type="EMBL" id="JBHRTR010000028">
    <property type="protein sequence ID" value="MFC3228748.1"/>
    <property type="molecule type" value="Genomic_DNA"/>
</dbReference>
<dbReference type="RefSeq" id="WP_379902157.1">
    <property type="nucleotide sequence ID" value="NZ_JBHRTR010000028.1"/>
</dbReference>
<protein>
    <recommendedName>
        <fullName evidence="3">ArsR family transcriptional regulator</fullName>
    </recommendedName>
</protein>
<evidence type="ECO:0000313" key="2">
    <source>
        <dbReference type="Proteomes" id="UP001595528"/>
    </source>
</evidence>
<sequence length="85" mass="9604">MPTDDVKLTRARRAVLMGLYEGRELARSSGGFWWRDDMQNGWVQSNTVSWLSRHGWLTVRTGFPLTAALTPSGRALAERLAKEGR</sequence>
<reference evidence="2" key="1">
    <citation type="journal article" date="2019" name="Int. J. Syst. Evol. Microbiol.">
        <title>The Global Catalogue of Microorganisms (GCM) 10K type strain sequencing project: providing services to taxonomists for standard genome sequencing and annotation.</title>
        <authorList>
            <consortium name="The Broad Institute Genomics Platform"/>
            <consortium name="The Broad Institute Genome Sequencing Center for Infectious Disease"/>
            <person name="Wu L."/>
            <person name="Ma J."/>
        </authorList>
    </citation>
    <scope>NUCLEOTIDE SEQUENCE [LARGE SCALE GENOMIC DNA]</scope>
    <source>
        <strain evidence="2">KCTC 42964</strain>
    </source>
</reference>
<evidence type="ECO:0008006" key="3">
    <source>
        <dbReference type="Google" id="ProtNLM"/>
    </source>
</evidence>
<gene>
    <name evidence="1" type="ORF">ACFOGJ_16005</name>
</gene>
<proteinExistence type="predicted"/>
<comment type="caution">
    <text evidence="1">The sequence shown here is derived from an EMBL/GenBank/DDBJ whole genome shotgun (WGS) entry which is preliminary data.</text>
</comment>
<name>A0ABV7L2W1_9PROT</name>
<keyword evidence="2" id="KW-1185">Reference proteome</keyword>
<dbReference type="Proteomes" id="UP001595528">
    <property type="component" value="Unassembled WGS sequence"/>
</dbReference>